<dbReference type="SUPFAM" id="SSF49998">
    <property type="entry name" value="Amine oxidase catalytic domain"/>
    <property type="match status" value="1"/>
</dbReference>
<reference evidence="13" key="1">
    <citation type="submission" date="2011-02" db="EMBL/GenBank/DDBJ databases">
        <title>The Genome Sequence of Capsaspora owczarzaki ATCC 30864.</title>
        <authorList>
            <person name="Russ C."/>
            <person name="Cuomo C."/>
            <person name="Burger G."/>
            <person name="Gray M.W."/>
            <person name="Holland P.W.H."/>
            <person name="King N."/>
            <person name="Lang F.B.F."/>
            <person name="Roger A.J."/>
            <person name="Ruiz-Trillo I."/>
            <person name="Young S.K."/>
            <person name="Zeng Q."/>
            <person name="Gargeya S."/>
            <person name="Alvarado L."/>
            <person name="Berlin A."/>
            <person name="Chapman S.B."/>
            <person name="Chen Z."/>
            <person name="Freedman E."/>
            <person name="Gellesch M."/>
            <person name="Goldberg J."/>
            <person name="Griggs A."/>
            <person name="Gujja S."/>
            <person name="Heilman E."/>
            <person name="Heiman D."/>
            <person name="Howarth C."/>
            <person name="Mehta T."/>
            <person name="Neiman D."/>
            <person name="Pearson M."/>
            <person name="Roberts A."/>
            <person name="Saif S."/>
            <person name="Shea T."/>
            <person name="Shenoy N."/>
            <person name="Sisk P."/>
            <person name="Stolte C."/>
            <person name="Sykes S."/>
            <person name="White J."/>
            <person name="Yandava C."/>
            <person name="Haas B."/>
            <person name="Nusbaum C."/>
            <person name="Birren B."/>
        </authorList>
    </citation>
    <scope>NUCLEOTIDE SEQUENCE</scope>
    <source>
        <strain evidence="13">ATCC 30864</strain>
    </source>
</reference>
<evidence type="ECO:0000256" key="5">
    <source>
        <dbReference type="ARBA" id="ARBA00023008"/>
    </source>
</evidence>
<dbReference type="InterPro" id="IPR049948">
    <property type="entry name" value="Cu_Am_ox_TPQ-bd"/>
</dbReference>
<feature type="domain" description="Copper amine oxidase catalytic" evidence="10">
    <location>
        <begin position="350"/>
        <end position="761"/>
    </location>
</feature>
<dbReference type="OrthoDB" id="5379943at2759"/>
<accession>A0A0D2WQ25</accession>
<comment type="PTM">
    <text evidence="7 8">Topaquinone (TPQ) is generated by copper-dependent autoxidation of a specific tyrosyl residue.</text>
</comment>
<dbReference type="InterPro" id="IPR036460">
    <property type="entry name" value="Cu_amine_oxidase_C_sf"/>
</dbReference>
<dbReference type="SUPFAM" id="SSF54416">
    <property type="entry name" value="Amine oxidase N-terminal region"/>
    <property type="match status" value="2"/>
</dbReference>
<keyword evidence="5 8" id="KW-0186">Copper</keyword>
<dbReference type="GO" id="GO:0005507">
    <property type="term" value="F:copper ion binding"/>
    <property type="evidence" value="ECO:0007669"/>
    <property type="project" value="InterPro"/>
</dbReference>
<dbReference type="EC" id="1.4.3.-" evidence="8"/>
<dbReference type="PANTHER" id="PTHR10638:SF20">
    <property type="entry name" value="AMINE OXIDASE"/>
    <property type="match status" value="1"/>
</dbReference>
<organism evidence="12 13">
    <name type="scientific">Capsaspora owczarzaki (strain ATCC 30864)</name>
    <dbReference type="NCBI Taxonomy" id="595528"/>
    <lineage>
        <taxon>Eukaryota</taxon>
        <taxon>Filasterea</taxon>
        <taxon>Capsaspora</taxon>
    </lineage>
</organism>
<evidence type="ECO:0000256" key="4">
    <source>
        <dbReference type="ARBA" id="ARBA00023002"/>
    </source>
</evidence>
<evidence type="ECO:0000259" key="10">
    <source>
        <dbReference type="Pfam" id="PF01179"/>
    </source>
</evidence>
<keyword evidence="2 8" id="KW-0479">Metal-binding</keyword>
<evidence type="ECO:0000256" key="8">
    <source>
        <dbReference type="RuleBase" id="RU000672"/>
    </source>
</evidence>
<dbReference type="GO" id="GO:0008131">
    <property type="term" value="F:primary methylamine oxidase activity"/>
    <property type="evidence" value="ECO:0007669"/>
    <property type="project" value="InterPro"/>
</dbReference>
<dbReference type="AlphaFoldDB" id="A0A0D2WQ25"/>
<dbReference type="PANTHER" id="PTHR10638">
    <property type="entry name" value="COPPER AMINE OXIDASE"/>
    <property type="match status" value="1"/>
</dbReference>
<dbReference type="GO" id="GO:0005886">
    <property type="term" value="C:plasma membrane"/>
    <property type="evidence" value="ECO:0007669"/>
    <property type="project" value="TreeGrafter"/>
</dbReference>
<keyword evidence="13" id="KW-1185">Reference proteome</keyword>
<evidence type="ECO:0000313" key="13">
    <source>
        <dbReference type="Proteomes" id="UP000008743"/>
    </source>
</evidence>
<feature type="active site" description="Schiff-base intermediate with substrate; via topaquinone" evidence="6">
    <location>
        <position position="511"/>
    </location>
</feature>
<dbReference type="GO" id="GO:0048038">
    <property type="term" value="F:quinone binding"/>
    <property type="evidence" value="ECO:0007669"/>
    <property type="project" value="InterPro"/>
</dbReference>
<dbReference type="Pfam" id="PF01179">
    <property type="entry name" value="Cu_amine_oxid"/>
    <property type="match status" value="1"/>
</dbReference>
<feature type="region of interest" description="Disordered" evidence="9">
    <location>
        <begin position="1"/>
        <end position="33"/>
    </location>
</feature>
<dbReference type="PRINTS" id="PR00766">
    <property type="entry name" value="CUDAOXIDASE"/>
</dbReference>
<keyword evidence="3 6" id="KW-0801">TPQ</keyword>
<gene>
    <name evidence="12" type="ORF">CAOG_004412</name>
</gene>
<name>A0A0D2WQ25_CAPO3</name>
<dbReference type="Gene3D" id="2.70.98.20">
    <property type="entry name" value="Copper amine oxidase, catalytic domain"/>
    <property type="match status" value="1"/>
</dbReference>
<dbReference type="InterPro" id="IPR015798">
    <property type="entry name" value="Cu_amine_oxidase_C"/>
</dbReference>
<feature type="domain" description="Copper amine oxidase N2-terminal" evidence="11">
    <location>
        <begin position="59"/>
        <end position="140"/>
    </location>
</feature>
<sequence>MAGTHFSGSSSGTSVNAPPQVNPNPDLATCPLNGLQDHAFAGATTPAQQHPLENLSPDELEAVRDVMLRNASLALTPFGTAGVRDSFIYAMELLPPTKAAMLDFLDHSGPRPKRYARVIVYHGAWDSPVVNEYQVGPLPIKESDDPYDEDGCRVVLWRGPIPWVMRPVAANEYVAWDPIIRGAMRSLTTLLQESYGTTYDDGGIFFTDNAPRGYTRLTRHSWIWMMYAVEGEYINCLGLEMQINHLDLNPANWFITNFVYNNQGPFASAAELMWQYNNNATFQKIKMTFPGTEAQHLAREEALKNGNRAAAAASSSKPLQQPDNSVPVWSSIRTRENAERRAFATLQAPRTYYPDGARFRVDGSTISYLGWEFLLTSSIRSGLNLRDIRFKGERIIYELAIQDAYAGYAGRQPSQATSNYFDSGWGMGWSSYELIRGVDCPETATFLDAHALANAGNVMTQHNAICLFEVDASGPMFRHYSKPKLSMTYSSAGGVRSSHMILRTAVTVYNYDYVYDYIFHLDGTIEVRMSATGYLQGGFYADNSDNMYGQHVHSDTMGNLHDHIIGYKIDFDIGGLQNSYQKMMFRTGVFPKNPYLPPSKTMKYVDRVTVPSEKNSISILNTTSPSYWNIVNLDQTNTWGVTKGYRIQPMATIVNIMPPETEFMKAASWSKYNLAVTVRHESEERSTESLYDMQAPDDPIVSFDDFLANDENIVQQDIVAWVAVGMMHQPHAEDVPITLTVGSMTGFVLKPFNFFDTNPAMDLAQGRFVQANGEPAGNVRPMVPLKEQLASPPERKPGNVLEDTLAIKQQCVAPKFPFLYEGTPHFL</sequence>
<keyword evidence="4 8" id="KW-0560">Oxidoreductase</keyword>
<dbReference type="Gene3D" id="3.10.450.40">
    <property type="match status" value="2"/>
</dbReference>
<dbReference type="eggNOG" id="KOG1186">
    <property type="taxonomic scope" value="Eukaryota"/>
</dbReference>
<evidence type="ECO:0000256" key="7">
    <source>
        <dbReference type="PIRSR" id="PIRSR600269-51"/>
    </source>
</evidence>
<feature type="active site" description="Proton acceptor" evidence="6">
    <location>
        <position position="422"/>
    </location>
</feature>
<dbReference type="InterPro" id="IPR000269">
    <property type="entry name" value="Cu_amine_oxidase"/>
</dbReference>
<evidence type="ECO:0000313" key="12">
    <source>
        <dbReference type="EMBL" id="KJE93655.1"/>
    </source>
</evidence>
<comment type="cofactor">
    <cofactor evidence="8">
        <name>Cu cation</name>
        <dbReference type="ChEBI" id="CHEBI:23378"/>
    </cofactor>
    <text evidence="8">Contains 1 topaquinone per subunit.</text>
</comment>
<feature type="modified residue" description="2',4',5'-topaquinone" evidence="7">
    <location>
        <position position="511"/>
    </location>
</feature>
<proteinExistence type="inferred from homology"/>
<dbReference type="InParanoid" id="A0A0D2WQ25"/>
<evidence type="ECO:0000256" key="1">
    <source>
        <dbReference type="ARBA" id="ARBA00007983"/>
    </source>
</evidence>
<dbReference type="FunCoup" id="A0A0D2WQ25">
    <property type="interactions" value="38"/>
</dbReference>
<dbReference type="Proteomes" id="UP000008743">
    <property type="component" value="Unassembled WGS sequence"/>
</dbReference>
<dbReference type="RefSeq" id="XP_004348240.1">
    <property type="nucleotide sequence ID" value="XM_004348190.1"/>
</dbReference>
<dbReference type="PhylomeDB" id="A0A0D2WQ25"/>
<protein>
    <recommendedName>
        <fullName evidence="8">Amine oxidase</fullName>
        <ecNumber evidence="8">1.4.3.-</ecNumber>
    </recommendedName>
</protein>
<dbReference type="InterPro" id="IPR015800">
    <property type="entry name" value="Cu_amine_oxidase_N2"/>
</dbReference>
<dbReference type="EMBL" id="KE346365">
    <property type="protein sequence ID" value="KJE93655.1"/>
    <property type="molecule type" value="Genomic_DNA"/>
</dbReference>
<dbReference type="PROSITE" id="PS01164">
    <property type="entry name" value="COPPER_AMINE_OXID_1"/>
    <property type="match status" value="1"/>
</dbReference>
<dbReference type="STRING" id="595528.A0A0D2WQ25"/>
<comment type="similarity">
    <text evidence="1 8">Belongs to the copper/topaquinone oxidase family.</text>
</comment>
<evidence type="ECO:0000256" key="9">
    <source>
        <dbReference type="SAM" id="MobiDB-lite"/>
    </source>
</evidence>
<evidence type="ECO:0000256" key="6">
    <source>
        <dbReference type="PIRSR" id="PIRSR600269-50"/>
    </source>
</evidence>
<evidence type="ECO:0000259" key="11">
    <source>
        <dbReference type="Pfam" id="PF02727"/>
    </source>
</evidence>
<dbReference type="InterPro" id="IPR016182">
    <property type="entry name" value="Cu_amine_oxidase_N-reg"/>
</dbReference>
<dbReference type="Pfam" id="PF02727">
    <property type="entry name" value="Cu_amine_oxidN2"/>
    <property type="match status" value="1"/>
</dbReference>
<dbReference type="OMA" id="HFTRAED"/>
<evidence type="ECO:0000256" key="3">
    <source>
        <dbReference type="ARBA" id="ARBA00022772"/>
    </source>
</evidence>
<evidence type="ECO:0000256" key="2">
    <source>
        <dbReference type="ARBA" id="ARBA00022723"/>
    </source>
</evidence>
<dbReference type="GO" id="GO:0009308">
    <property type="term" value="P:amine metabolic process"/>
    <property type="evidence" value="ECO:0007669"/>
    <property type="project" value="UniProtKB-UniRule"/>
</dbReference>